<evidence type="ECO:0000256" key="1">
    <source>
        <dbReference type="SAM" id="SignalP"/>
    </source>
</evidence>
<dbReference type="AlphaFoldDB" id="A0A1G6G3N5"/>
<evidence type="ECO:0000313" key="3">
    <source>
        <dbReference type="Proteomes" id="UP000183670"/>
    </source>
</evidence>
<feature type="chain" id="PRO_5010157941" evidence="1">
    <location>
        <begin position="24"/>
        <end position="107"/>
    </location>
</feature>
<keyword evidence="1" id="KW-0732">Signal</keyword>
<protein>
    <submittedName>
        <fullName evidence="2">Uncharacterized protein</fullName>
    </submittedName>
</protein>
<sequence>MKRIITKMYLCLLAFCITGGISAQTQNSMTEVIPFKTIDGKIIVEAAINGEVADFVLDLSGHNALLPEALKKLHIDTGKNGTFSAYQDFVFKQVPVGKVLLLSDETF</sequence>
<reference evidence="2 3" key="1">
    <citation type="submission" date="2016-10" db="EMBL/GenBank/DDBJ databases">
        <authorList>
            <person name="de Groot N.N."/>
        </authorList>
    </citation>
    <scope>NUCLEOTIDE SEQUENCE [LARGE SCALE GENOMIC DNA]</scope>
    <source>
        <strain evidence="2 3">NLAE-zl-C500</strain>
    </source>
</reference>
<accession>A0A1G6G3N5</accession>
<dbReference type="Proteomes" id="UP000183670">
    <property type="component" value="Unassembled WGS sequence"/>
</dbReference>
<organism evidence="2 3">
    <name type="scientific">Bacteroides ovatus</name>
    <dbReference type="NCBI Taxonomy" id="28116"/>
    <lineage>
        <taxon>Bacteria</taxon>
        <taxon>Pseudomonadati</taxon>
        <taxon>Bacteroidota</taxon>
        <taxon>Bacteroidia</taxon>
        <taxon>Bacteroidales</taxon>
        <taxon>Bacteroidaceae</taxon>
        <taxon>Bacteroides</taxon>
    </lineage>
</organism>
<proteinExistence type="predicted"/>
<gene>
    <name evidence="2" type="ORF">SAMN05192581_10092</name>
</gene>
<feature type="signal peptide" evidence="1">
    <location>
        <begin position="1"/>
        <end position="23"/>
    </location>
</feature>
<evidence type="ECO:0000313" key="2">
    <source>
        <dbReference type="EMBL" id="SDB76443.1"/>
    </source>
</evidence>
<name>A0A1G6G3N5_BACOV</name>
<dbReference type="EMBL" id="FMYE01000009">
    <property type="protein sequence ID" value="SDB76443.1"/>
    <property type="molecule type" value="Genomic_DNA"/>
</dbReference>